<feature type="transmembrane region" description="Helical" evidence="6">
    <location>
        <begin position="293"/>
        <end position="310"/>
    </location>
</feature>
<accession>A0ABQ2YE41</accession>
<evidence type="ECO:0000256" key="1">
    <source>
        <dbReference type="ARBA" id="ARBA00004141"/>
    </source>
</evidence>
<feature type="transmembrane region" description="Helical" evidence="6">
    <location>
        <begin position="231"/>
        <end position="256"/>
    </location>
</feature>
<gene>
    <name evidence="8" type="ORF">GCM10007160_04860</name>
</gene>
<evidence type="ECO:0000256" key="2">
    <source>
        <dbReference type="ARBA" id="ARBA00007362"/>
    </source>
</evidence>
<feature type="transmembrane region" description="Helical" evidence="6">
    <location>
        <begin position="88"/>
        <end position="107"/>
    </location>
</feature>
<organism evidence="8 9">
    <name type="scientific">Litchfieldella qijiaojingensis</name>
    <dbReference type="NCBI Taxonomy" id="980347"/>
    <lineage>
        <taxon>Bacteria</taxon>
        <taxon>Pseudomonadati</taxon>
        <taxon>Pseudomonadota</taxon>
        <taxon>Gammaproteobacteria</taxon>
        <taxon>Oceanospirillales</taxon>
        <taxon>Halomonadaceae</taxon>
        <taxon>Litchfieldella</taxon>
    </lineage>
</organism>
<feature type="domain" description="EamA" evidence="7">
    <location>
        <begin position="174"/>
        <end position="310"/>
    </location>
</feature>
<dbReference type="InterPro" id="IPR037185">
    <property type="entry name" value="EmrE-like"/>
</dbReference>
<evidence type="ECO:0000313" key="9">
    <source>
        <dbReference type="Proteomes" id="UP000653056"/>
    </source>
</evidence>
<evidence type="ECO:0000259" key="7">
    <source>
        <dbReference type="Pfam" id="PF00892"/>
    </source>
</evidence>
<evidence type="ECO:0000313" key="8">
    <source>
        <dbReference type="EMBL" id="GGX80691.1"/>
    </source>
</evidence>
<dbReference type="InterPro" id="IPR050638">
    <property type="entry name" value="AA-Vitamin_Transporters"/>
</dbReference>
<keyword evidence="9" id="KW-1185">Reference proteome</keyword>
<reference evidence="9" key="1">
    <citation type="journal article" date="2019" name="Int. J. Syst. Evol. Microbiol.">
        <title>The Global Catalogue of Microorganisms (GCM) 10K type strain sequencing project: providing services to taxonomists for standard genome sequencing and annotation.</title>
        <authorList>
            <consortium name="The Broad Institute Genomics Platform"/>
            <consortium name="The Broad Institute Genome Sequencing Center for Infectious Disease"/>
            <person name="Wu L."/>
            <person name="Ma J."/>
        </authorList>
    </citation>
    <scope>NUCLEOTIDE SEQUENCE [LARGE SCALE GENOMIC DNA]</scope>
    <source>
        <strain evidence="9">KCTC 22228</strain>
    </source>
</reference>
<proteinExistence type="inferred from homology"/>
<dbReference type="SUPFAM" id="SSF103481">
    <property type="entry name" value="Multidrug resistance efflux transporter EmrE"/>
    <property type="match status" value="2"/>
</dbReference>
<comment type="caution">
    <text evidence="8">The sequence shown here is derived from an EMBL/GenBank/DDBJ whole genome shotgun (WGS) entry which is preliminary data.</text>
</comment>
<feature type="transmembrane region" description="Helical" evidence="6">
    <location>
        <begin position="206"/>
        <end position="225"/>
    </location>
</feature>
<feature type="domain" description="EamA" evidence="7">
    <location>
        <begin position="29"/>
        <end position="159"/>
    </location>
</feature>
<feature type="transmembrane region" description="Helical" evidence="6">
    <location>
        <begin position="171"/>
        <end position="194"/>
    </location>
</feature>
<evidence type="ECO:0000256" key="3">
    <source>
        <dbReference type="ARBA" id="ARBA00022692"/>
    </source>
</evidence>
<evidence type="ECO:0000256" key="4">
    <source>
        <dbReference type="ARBA" id="ARBA00022989"/>
    </source>
</evidence>
<sequence>MNHFRASTHAAASASQCPAVRHSIDMQASLLMVLFCLALGLQQVAIKAVATDISPLSQVALRSLVAALVVAIFARWHGVKIADFRTHLGPGLLVGLGFTGEFTFVALGLNYTMASHMSVFLYTAPVFAGLGLHFLVPGEQLTGRQWAGIGIAFAGMAIAMAPTTSGMNASVLLLGDALGLLAGLSWAATTLVLRRSTLSEAPAVQTLCYQLATAGLLLLPAAALLGDLGTIHVTGLVLASMTFQTLVISLGALLLWFALLRRYLATQLGVFSFLSPVFGVLFGAMLLGEPLTINFMVGGVAILTGIILVSR</sequence>
<name>A0ABQ2YE41_9GAMM</name>
<dbReference type="Proteomes" id="UP000653056">
    <property type="component" value="Unassembled WGS sequence"/>
</dbReference>
<feature type="transmembrane region" description="Helical" evidence="6">
    <location>
        <begin position="148"/>
        <end position="165"/>
    </location>
</feature>
<feature type="transmembrane region" description="Helical" evidence="6">
    <location>
        <begin position="268"/>
        <end position="287"/>
    </location>
</feature>
<feature type="transmembrane region" description="Helical" evidence="6">
    <location>
        <begin position="56"/>
        <end position="76"/>
    </location>
</feature>
<dbReference type="Pfam" id="PF00892">
    <property type="entry name" value="EamA"/>
    <property type="match status" value="2"/>
</dbReference>
<dbReference type="PANTHER" id="PTHR32322">
    <property type="entry name" value="INNER MEMBRANE TRANSPORTER"/>
    <property type="match status" value="1"/>
</dbReference>
<keyword evidence="5 6" id="KW-0472">Membrane</keyword>
<keyword evidence="3 6" id="KW-0812">Transmembrane</keyword>
<comment type="similarity">
    <text evidence="2">Belongs to the EamA transporter family.</text>
</comment>
<feature type="transmembrane region" description="Helical" evidence="6">
    <location>
        <begin position="30"/>
        <end position="50"/>
    </location>
</feature>
<dbReference type="EMBL" id="BMXS01000002">
    <property type="protein sequence ID" value="GGX80691.1"/>
    <property type="molecule type" value="Genomic_DNA"/>
</dbReference>
<dbReference type="InterPro" id="IPR000620">
    <property type="entry name" value="EamA_dom"/>
</dbReference>
<comment type="subcellular location">
    <subcellularLocation>
        <location evidence="1">Membrane</location>
        <topology evidence="1">Multi-pass membrane protein</topology>
    </subcellularLocation>
</comment>
<evidence type="ECO:0000256" key="5">
    <source>
        <dbReference type="ARBA" id="ARBA00023136"/>
    </source>
</evidence>
<dbReference type="PANTHER" id="PTHR32322:SF2">
    <property type="entry name" value="EAMA DOMAIN-CONTAINING PROTEIN"/>
    <property type="match status" value="1"/>
</dbReference>
<keyword evidence="4 6" id="KW-1133">Transmembrane helix</keyword>
<dbReference type="RefSeq" id="WP_229803193.1">
    <property type="nucleotide sequence ID" value="NZ_BMXS01000002.1"/>
</dbReference>
<feature type="transmembrane region" description="Helical" evidence="6">
    <location>
        <begin position="119"/>
        <end position="136"/>
    </location>
</feature>
<protein>
    <recommendedName>
        <fullName evidence="7">EamA domain-containing protein</fullName>
    </recommendedName>
</protein>
<evidence type="ECO:0000256" key="6">
    <source>
        <dbReference type="SAM" id="Phobius"/>
    </source>
</evidence>